<dbReference type="InterPro" id="IPR018062">
    <property type="entry name" value="HTH_AraC-typ_CS"/>
</dbReference>
<dbReference type="AlphaFoldDB" id="A0A7W5AD13"/>
<dbReference type="Proteomes" id="UP000590749">
    <property type="component" value="Unassembled WGS sequence"/>
</dbReference>
<keyword evidence="6" id="KW-1185">Reference proteome</keyword>
<name>A0A7W5AD13_9ACTN</name>
<keyword evidence="1" id="KW-0805">Transcription regulation</keyword>
<evidence type="ECO:0000256" key="3">
    <source>
        <dbReference type="ARBA" id="ARBA00023163"/>
    </source>
</evidence>
<dbReference type="PROSITE" id="PS00041">
    <property type="entry name" value="HTH_ARAC_FAMILY_1"/>
    <property type="match status" value="1"/>
</dbReference>
<dbReference type="SUPFAM" id="SSF46689">
    <property type="entry name" value="Homeodomain-like"/>
    <property type="match status" value="1"/>
</dbReference>
<comment type="caution">
    <text evidence="5">The sequence shown here is derived from an EMBL/GenBank/DDBJ whole genome shotgun (WGS) entry which is preliminary data.</text>
</comment>
<reference evidence="5 6" key="1">
    <citation type="submission" date="2020-08" db="EMBL/GenBank/DDBJ databases">
        <title>Genomic Encyclopedia of Type Strains, Phase III (KMG-III): the genomes of soil and plant-associated and newly described type strains.</title>
        <authorList>
            <person name="Whitman W."/>
        </authorList>
    </citation>
    <scope>NUCLEOTIDE SEQUENCE [LARGE SCALE GENOMIC DNA]</scope>
    <source>
        <strain evidence="5 6">CECT 3287</strain>
    </source>
</reference>
<dbReference type="PROSITE" id="PS01124">
    <property type="entry name" value="HTH_ARAC_FAMILY_2"/>
    <property type="match status" value="1"/>
</dbReference>
<dbReference type="Pfam" id="PF12833">
    <property type="entry name" value="HTH_18"/>
    <property type="match status" value="1"/>
</dbReference>
<dbReference type="SMART" id="SM00342">
    <property type="entry name" value="HTH_ARAC"/>
    <property type="match status" value="1"/>
</dbReference>
<keyword evidence="3" id="KW-0804">Transcription</keyword>
<dbReference type="Pfam" id="PF14525">
    <property type="entry name" value="AraC_binding_2"/>
    <property type="match status" value="1"/>
</dbReference>
<dbReference type="GO" id="GO:0003700">
    <property type="term" value="F:DNA-binding transcription factor activity"/>
    <property type="evidence" value="ECO:0007669"/>
    <property type="project" value="InterPro"/>
</dbReference>
<dbReference type="EMBL" id="JACHXF010000002">
    <property type="protein sequence ID" value="MBB3093832.1"/>
    <property type="molecule type" value="Genomic_DNA"/>
</dbReference>
<evidence type="ECO:0000313" key="5">
    <source>
        <dbReference type="EMBL" id="MBB3093832.1"/>
    </source>
</evidence>
<sequence length="323" mass="35379">MAFVLDTAALPAPERVEAVHTAMMFASAPCHVIHENPAGPVHARMEVWDLGDTNIFTCRSSGLRLLRTAKLARQDAMPVISLAVQREGHGRLDQHGHQRVTPPGELLGVDLSGAYDYSWSGDGAAGCVQIPLDQLDLPLDAIREALGNLRASPLYRLVSAHVATLSRDRARITADPAAPTVAAATVDLVRALLASATHSERHTRRTLAETLLTRIRAHVRHHLTDPGLTPARIAAAHNISLRQLYKLCAGAGLSLEQWIINERLRGARHDLLHPGHQHRPVTAIAHSWGFRDVTHFTRRFKARYGLTPTQLRRASADARRPGV</sequence>
<dbReference type="InterPro" id="IPR018060">
    <property type="entry name" value="HTH_AraC"/>
</dbReference>
<evidence type="ECO:0000259" key="4">
    <source>
        <dbReference type="PROSITE" id="PS01124"/>
    </source>
</evidence>
<dbReference type="InterPro" id="IPR050204">
    <property type="entry name" value="AraC_XylS_family_regulators"/>
</dbReference>
<evidence type="ECO:0000256" key="2">
    <source>
        <dbReference type="ARBA" id="ARBA00023125"/>
    </source>
</evidence>
<gene>
    <name evidence="5" type="ORF">FHR83_001481</name>
</gene>
<dbReference type="RefSeq" id="WP_183217862.1">
    <property type="nucleotide sequence ID" value="NZ_BMPW01000002.1"/>
</dbReference>
<evidence type="ECO:0000313" key="6">
    <source>
        <dbReference type="Proteomes" id="UP000590749"/>
    </source>
</evidence>
<dbReference type="InterPro" id="IPR009057">
    <property type="entry name" value="Homeodomain-like_sf"/>
</dbReference>
<dbReference type="PANTHER" id="PTHR46796">
    <property type="entry name" value="HTH-TYPE TRANSCRIPTIONAL ACTIVATOR RHAS-RELATED"/>
    <property type="match status" value="1"/>
</dbReference>
<dbReference type="Gene3D" id="1.10.10.60">
    <property type="entry name" value="Homeodomain-like"/>
    <property type="match status" value="1"/>
</dbReference>
<dbReference type="InterPro" id="IPR020449">
    <property type="entry name" value="Tscrpt_reg_AraC-type_HTH"/>
</dbReference>
<dbReference type="GO" id="GO:0043565">
    <property type="term" value="F:sequence-specific DNA binding"/>
    <property type="evidence" value="ECO:0007669"/>
    <property type="project" value="InterPro"/>
</dbReference>
<dbReference type="PRINTS" id="PR00032">
    <property type="entry name" value="HTHARAC"/>
</dbReference>
<dbReference type="InterPro" id="IPR035418">
    <property type="entry name" value="AraC-bd_2"/>
</dbReference>
<proteinExistence type="predicted"/>
<accession>A0A7W5AD13</accession>
<evidence type="ECO:0000256" key="1">
    <source>
        <dbReference type="ARBA" id="ARBA00023015"/>
    </source>
</evidence>
<dbReference type="PANTHER" id="PTHR46796:SF6">
    <property type="entry name" value="ARAC SUBFAMILY"/>
    <property type="match status" value="1"/>
</dbReference>
<protein>
    <submittedName>
        <fullName evidence="5">AraC-like DNA-binding protein</fullName>
    </submittedName>
</protein>
<feature type="domain" description="HTH araC/xylS-type" evidence="4">
    <location>
        <begin position="213"/>
        <end position="314"/>
    </location>
</feature>
<organism evidence="5 6">
    <name type="scientific">Actinoplanes campanulatus</name>
    <dbReference type="NCBI Taxonomy" id="113559"/>
    <lineage>
        <taxon>Bacteria</taxon>
        <taxon>Bacillati</taxon>
        <taxon>Actinomycetota</taxon>
        <taxon>Actinomycetes</taxon>
        <taxon>Micromonosporales</taxon>
        <taxon>Micromonosporaceae</taxon>
        <taxon>Actinoplanes</taxon>
    </lineage>
</organism>
<keyword evidence="2 5" id="KW-0238">DNA-binding</keyword>